<reference evidence="1" key="1">
    <citation type="journal article" date="2014" name="BMC Genomics">
        <title>Extensive structural variations between mitochondrial genomes of CMS and normal peppers (Capsicum annuum L.) revealed by complete nucleotide sequencing.</title>
        <authorList>
            <person name="Jo Y.D."/>
            <person name="Choi Y."/>
            <person name="Kim D.H."/>
            <person name="Kim B.D."/>
            <person name="Kang B.C."/>
        </authorList>
    </citation>
    <scope>NUCLEOTIDE SEQUENCE</scope>
</reference>
<protein>
    <submittedName>
        <fullName evidence="2">Uncharacterized protein</fullName>
    </submittedName>
</protein>
<dbReference type="RefSeq" id="YP_009049708.1">
    <property type="nucleotide sequence ID" value="NC_024624.1"/>
</dbReference>
<evidence type="ECO:0000313" key="1">
    <source>
        <dbReference type="EMBL" id="AIG89891.1"/>
    </source>
</evidence>
<dbReference type="OrthoDB" id="1306484at2759"/>
<geneLocation type="mitochondrion" evidence="2"/>
<sequence>MILIPEALKRSVSGSVFSSWEGGLMNDCFSSIDRGNRFLKKGKPPPIELSYAYDWHSRGHLQKGVYWGRSSQKDLLDWLFALGNKKFWSGRDNINHLTPIRRIRYGYLISPFVFSYDFAYYTCCCSIRNCILTLAAVGINLTPSPVPAYVYRIF</sequence>
<reference evidence="2" key="2">
    <citation type="submission" date="2014-05" db="EMBL/GenBank/DDBJ databases">
        <title>Capsicum annuum strain Jeju mitochondrial DNA, complete genome.</title>
        <authorList>
            <person name="Jo Y.D."/>
            <person name="Choi Y."/>
            <person name="Kim D.-H."/>
            <person name="Kim B.-D."/>
            <person name="Kang B.-C."/>
        </authorList>
    </citation>
    <scope>NUCLEOTIDE SEQUENCE</scope>
</reference>
<dbReference type="KEGG" id="cann:19989034"/>
<dbReference type="GeneID" id="19989034"/>
<dbReference type="EMBL" id="KJ865410">
    <property type="protein sequence ID" value="AIG90066.1"/>
    <property type="molecule type" value="Genomic_DNA"/>
</dbReference>
<evidence type="ECO:0000313" key="2">
    <source>
        <dbReference type="EMBL" id="AIG90066.1"/>
    </source>
</evidence>
<keyword evidence="2" id="KW-0496">Mitochondrion</keyword>
<proteinExistence type="predicted"/>
<accession>A0A1U8QCW0</accession>
<dbReference type="EMBL" id="KJ865409">
    <property type="protein sequence ID" value="AIG89891.1"/>
    <property type="molecule type" value="Genomic_DNA"/>
</dbReference>
<organism evidence="2">
    <name type="scientific">Capsicum annuum</name>
    <name type="common">Capsicum pepper</name>
    <dbReference type="NCBI Taxonomy" id="4072"/>
    <lineage>
        <taxon>Eukaryota</taxon>
        <taxon>Viridiplantae</taxon>
        <taxon>Streptophyta</taxon>
        <taxon>Embryophyta</taxon>
        <taxon>Tracheophyta</taxon>
        <taxon>Spermatophyta</taxon>
        <taxon>Magnoliopsida</taxon>
        <taxon>eudicotyledons</taxon>
        <taxon>Gunneridae</taxon>
        <taxon>Pentapetalae</taxon>
        <taxon>asterids</taxon>
        <taxon>lamiids</taxon>
        <taxon>Solanales</taxon>
        <taxon>Solanaceae</taxon>
        <taxon>Solanoideae</taxon>
        <taxon>Capsiceae</taxon>
        <taxon>Capsicum</taxon>
    </lineage>
</organism>
<accession>A0A075W1Z1</accession>
<gene>
    <name evidence="2" type="primary">orf154</name>
</gene>
<name>A0A075W1Z1_CAPAN</name>
<dbReference type="AlphaFoldDB" id="A0A075W1Z1"/>